<feature type="transmembrane region" description="Helical" evidence="9">
    <location>
        <begin position="12"/>
        <end position="32"/>
    </location>
</feature>
<feature type="transmembrane region" description="Helical" evidence="9">
    <location>
        <begin position="125"/>
        <end position="149"/>
    </location>
</feature>
<keyword evidence="4" id="KW-0997">Cell inner membrane</keyword>
<dbReference type="PANTHER" id="PTHR35011:SF2">
    <property type="entry name" value="2,3-DIKETO-L-GULONATE TRAP TRANSPORTER SMALL PERMEASE PROTEIN YIAM"/>
    <property type="match status" value="1"/>
</dbReference>
<feature type="transmembrane region" description="Helical" evidence="9">
    <location>
        <begin position="94"/>
        <end position="113"/>
    </location>
</feature>
<evidence type="ECO:0000256" key="7">
    <source>
        <dbReference type="ARBA" id="ARBA00023136"/>
    </source>
</evidence>
<dbReference type="EMBL" id="RBCJ01000006">
    <property type="protein sequence ID" value="RKN77026.1"/>
    <property type="molecule type" value="Genomic_DNA"/>
</dbReference>
<keyword evidence="12" id="KW-1185">Reference proteome</keyword>
<evidence type="ECO:0000256" key="3">
    <source>
        <dbReference type="ARBA" id="ARBA00022475"/>
    </source>
</evidence>
<evidence type="ECO:0000256" key="9">
    <source>
        <dbReference type="SAM" id="Phobius"/>
    </source>
</evidence>
<proteinExistence type="inferred from homology"/>
<protein>
    <submittedName>
        <fullName evidence="11">TRAP transporter small permease</fullName>
    </submittedName>
</protein>
<comment type="similarity">
    <text evidence="8">Belongs to the TRAP transporter small permease family.</text>
</comment>
<sequence>MKRLYRSLNKIIEAFLVLIFGLLVIDVVWQVVSRYIVGQSSSFTEEFARFALIWLTLLGATYINGMEEGHLSMDFLVSKLSPEKKRKRQRKIQWLMALFALVVMVIGGGNLVYTTSKLGQISPALNVPLGFVYSIVPVSGLIIIFFCLYHITITFSPKAHEH</sequence>
<dbReference type="AlphaFoldDB" id="A0A3B0C032"/>
<dbReference type="Proteomes" id="UP000276603">
    <property type="component" value="Unassembled WGS sequence"/>
</dbReference>
<dbReference type="GO" id="GO:0022857">
    <property type="term" value="F:transmembrane transporter activity"/>
    <property type="evidence" value="ECO:0007669"/>
    <property type="project" value="TreeGrafter"/>
</dbReference>
<dbReference type="GO" id="GO:0015740">
    <property type="term" value="P:C4-dicarboxylate transport"/>
    <property type="evidence" value="ECO:0007669"/>
    <property type="project" value="TreeGrafter"/>
</dbReference>
<keyword evidence="7 9" id="KW-0472">Membrane</keyword>
<evidence type="ECO:0000256" key="6">
    <source>
        <dbReference type="ARBA" id="ARBA00022989"/>
    </source>
</evidence>
<gene>
    <name evidence="11" type="ORF">D7Z94_23420</name>
</gene>
<reference evidence="11 12" key="1">
    <citation type="submission" date="2018-10" db="EMBL/GenBank/DDBJ databases">
        <title>Ulvibacterium marinum gen. nov., sp. nov., a novel marine bacterium of the family Flavobacteriaceae, isolated from a culture of the green alga Ulva prolifera.</title>
        <authorList>
            <person name="Zhang Z."/>
        </authorList>
    </citation>
    <scope>NUCLEOTIDE SEQUENCE [LARGE SCALE GENOMIC DNA]</scope>
    <source>
        <strain evidence="11 12">CCMM003</strain>
    </source>
</reference>
<comment type="caution">
    <text evidence="11">The sequence shown here is derived from an EMBL/GenBank/DDBJ whole genome shotgun (WGS) entry which is preliminary data.</text>
</comment>
<keyword evidence="2" id="KW-0813">Transport</keyword>
<dbReference type="OrthoDB" id="9815614at2"/>
<dbReference type="GO" id="GO:0005886">
    <property type="term" value="C:plasma membrane"/>
    <property type="evidence" value="ECO:0007669"/>
    <property type="project" value="UniProtKB-SubCell"/>
</dbReference>
<evidence type="ECO:0000259" key="10">
    <source>
        <dbReference type="Pfam" id="PF04290"/>
    </source>
</evidence>
<dbReference type="Pfam" id="PF04290">
    <property type="entry name" value="DctQ"/>
    <property type="match status" value="1"/>
</dbReference>
<dbReference type="PANTHER" id="PTHR35011">
    <property type="entry name" value="2,3-DIKETO-L-GULONATE TRAP TRANSPORTER SMALL PERMEASE PROTEIN YIAM"/>
    <property type="match status" value="1"/>
</dbReference>
<evidence type="ECO:0000256" key="8">
    <source>
        <dbReference type="ARBA" id="ARBA00038436"/>
    </source>
</evidence>
<evidence type="ECO:0000313" key="11">
    <source>
        <dbReference type="EMBL" id="RKN77026.1"/>
    </source>
</evidence>
<dbReference type="InterPro" id="IPR055348">
    <property type="entry name" value="DctQ"/>
</dbReference>
<accession>A0A3B0C032</accession>
<keyword evidence="6 9" id="KW-1133">Transmembrane helix</keyword>
<name>A0A3B0C032_9FLAO</name>
<evidence type="ECO:0000256" key="1">
    <source>
        <dbReference type="ARBA" id="ARBA00004429"/>
    </source>
</evidence>
<evidence type="ECO:0000256" key="5">
    <source>
        <dbReference type="ARBA" id="ARBA00022692"/>
    </source>
</evidence>
<keyword evidence="5 9" id="KW-0812">Transmembrane</keyword>
<evidence type="ECO:0000256" key="4">
    <source>
        <dbReference type="ARBA" id="ARBA00022519"/>
    </source>
</evidence>
<evidence type="ECO:0000256" key="2">
    <source>
        <dbReference type="ARBA" id="ARBA00022448"/>
    </source>
</evidence>
<evidence type="ECO:0000313" key="12">
    <source>
        <dbReference type="Proteomes" id="UP000276603"/>
    </source>
</evidence>
<dbReference type="InterPro" id="IPR007387">
    <property type="entry name" value="TRAP_DctQ"/>
</dbReference>
<keyword evidence="3" id="KW-1003">Cell membrane</keyword>
<organism evidence="11 12">
    <name type="scientific">Ulvibacterium marinum</name>
    <dbReference type="NCBI Taxonomy" id="2419782"/>
    <lineage>
        <taxon>Bacteria</taxon>
        <taxon>Pseudomonadati</taxon>
        <taxon>Bacteroidota</taxon>
        <taxon>Flavobacteriia</taxon>
        <taxon>Flavobacteriales</taxon>
        <taxon>Flavobacteriaceae</taxon>
        <taxon>Ulvibacterium</taxon>
    </lineage>
</organism>
<feature type="transmembrane region" description="Helical" evidence="9">
    <location>
        <begin position="47"/>
        <end position="65"/>
    </location>
</feature>
<feature type="domain" description="Tripartite ATP-independent periplasmic transporters DctQ component" evidence="10">
    <location>
        <begin position="25"/>
        <end position="151"/>
    </location>
</feature>
<comment type="subcellular location">
    <subcellularLocation>
        <location evidence="1">Cell inner membrane</location>
        <topology evidence="1">Multi-pass membrane protein</topology>
    </subcellularLocation>
</comment>